<reference evidence="2" key="2">
    <citation type="submission" date="2020-09" db="EMBL/GenBank/DDBJ databases">
        <authorList>
            <person name="Sun Q."/>
            <person name="Ohkuma M."/>
        </authorList>
    </citation>
    <scope>NUCLEOTIDE SEQUENCE</scope>
    <source>
        <strain evidence="2">JCM 4403</strain>
    </source>
</reference>
<evidence type="ECO:0000313" key="2">
    <source>
        <dbReference type="EMBL" id="GGQ66797.1"/>
    </source>
</evidence>
<evidence type="ECO:0000256" key="1">
    <source>
        <dbReference type="SAM" id="MobiDB-lite"/>
    </source>
</evidence>
<proteinExistence type="predicted"/>
<protein>
    <submittedName>
        <fullName evidence="2">Uncharacterized protein</fullName>
    </submittedName>
</protein>
<dbReference type="AlphaFoldDB" id="A0A918BG19"/>
<dbReference type="EMBL" id="BMTU01000002">
    <property type="protein sequence ID" value="GGQ66797.1"/>
    <property type="molecule type" value="Genomic_DNA"/>
</dbReference>
<comment type="caution">
    <text evidence="2">The sequence shown here is derived from an EMBL/GenBank/DDBJ whole genome shotgun (WGS) entry which is preliminary data.</text>
</comment>
<name>A0A918BG19_9ACTN</name>
<dbReference type="Proteomes" id="UP000656732">
    <property type="component" value="Unassembled WGS sequence"/>
</dbReference>
<sequence length="309" mass="32207">MQGGVQQGRVQTVGVRAGGGRVVQRDLRVHAVRVPPDRPHTLERRSVAVAQGGQVAVQRGGVHGDGAPRRPHARLRARRRRGGRCGGRCNGGQRPGDVPGPRRLLPALPALPVVAGVGGVLRTGVDGEDAAPGRVGPAHRHLERHATALGQDERRLDGQFVDPRAAGQLARVGGELHEGGAGQQGRVQDEMVGQPRLRALGEPAGEHQAVRAGQRDQGTQQRVGRGSLAEAGGVTGSGGGVQPVVAVLEGVRRQVHVPGCPAVRVPFEDRAPPDGPAAYVELGEAGQQALLLRSFAAQRGDRQHVLAGK</sequence>
<gene>
    <name evidence="2" type="ORF">GCM10010280_11040</name>
</gene>
<feature type="compositionally biased region" description="Gly residues" evidence="1">
    <location>
        <begin position="84"/>
        <end position="94"/>
    </location>
</feature>
<accession>A0A918BG19</accession>
<reference evidence="2" key="1">
    <citation type="journal article" date="2014" name="Int. J. Syst. Evol. Microbiol.">
        <title>Complete genome sequence of Corynebacterium casei LMG S-19264T (=DSM 44701T), isolated from a smear-ripened cheese.</title>
        <authorList>
            <consortium name="US DOE Joint Genome Institute (JGI-PGF)"/>
            <person name="Walter F."/>
            <person name="Albersmeier A."/>
            <person name="Kalinowski J."/>
            <person name="Ruckert C."/>
        </authorList>
    </citation>
    <scope>NUCLEOTIDE SEQUENCE</scope>
    <source>
        <strain evidence="2">JCM 4403</strain>
    </source>
</reference>
<evidence type="ECO:0000313" key="3">
    <source>
        <dbReference type="Proteomes" id="UP000656732"/>
    </source>
</evidence>
<organism evidence="2 3">
    <name type="scientific">Streptomyces pilosus</name>
    <dbReference type="NCBI Taxonomy" id="28893"/>
    <lineage>
        <taxon>Bacteria</taxon>
        <taxon>Bacillati</taxon>
        <taxon>Actinomycetota</taxon>
        <taxon>Actinomycetes</taxon>
        <taxon>Kitasatosporales</taxon>
        <taxon>Streptomycetaceae</taxon>
        <taxon>Streptomyces</taxon>
    </lineage>
</organism>
<feature type="region of interest" description="Disordered" evidence="1">
    <location>
        <begin position="201"/>
        <end position="222"/>
    </location>
</feature>
<keyword evidence="3" id="KW-1185">Reference proteome</keyword>
<feature type="region of interest" description="Disordered" evidence="1">
    <location>
        <begin position="79"/>
        <end position="101"/>
    </location>
</feature>